<dbReference type="EMBL" id="GBRH01241451">
    <property type="protein sequence ID" value="JAD56444.1"/>
    <property type="molecule type" value="Transcribed_RNA"/>
</dbReference>
<organism evidence="1">
    <name type="scientific">Arundo donax</name>
    <name type="common">Giant reed</name>
    <name type="synonym">Donax arundinaceus</name>
    <dbReference type="NCBI Taxonomy" id="35708"/>
    <lineage>
        <taxon>Eukaryota</taxon>
        <taxon>Viridiplantae</taxon>
        <taxon>Streptophyta</taxon>
        <taxon>Embryophyta</taxon>
        <taxon>Tracheophyta</taxon>
        <taxon>Spermatophyta</taxon>
        <taxon>Magnoliopsida</taxon>
        <taxon>Liliopsida</taxon>
        <taxon>Poales</taxon>
        <taxon>Poaceae</taxon>
        <taxon>PACMAD clade</taxon>
        <taxon>Arundinoideae</taxon>
        <taxon>Arundineae</taxon>
        <taxon>Arundo</taxon>
    </lineage>
</organism>
<reference evidence="1" key="2">
    <citation type="journal article" date="2015" name="Data Brief">
        <title>Shoot transcriptome of the giant reed, Arundo donax.</title>
        <authorList>
            <person name="Barrero R.A."/>
            <person name="Guerrero F.D."/>
            <person name="Moolhuijzen P."/>
            <person name="Goolsby J.A."/>
            <person name="Tidwell J."/>
            <person name="Bellgard S.E."/>
            <person name="Bellgard M.I."/>
        </authorList>
    </citation>
    <scope>NUCLEOTIDE SEQUENCE</scope>
    <source>
        <tissue evidence="1">Shoot tissue taken approximately 20 cm above the soil surface</tissue>
    </source>
</reference>
<sequence>MISHNRLTVAGKRAKTLHFHKFMQNNKLKEIQSNS</sequence>
<dbReference type="AlphaFoldDB" id="A0A0A9AXG9"/>
<proteinExistence type="predicted"/>
<protein>
    <submittedName>
        <fullName evidence="1">Uncharacterized protein</fullName>
    </submittedName>
</protein>
<evidence type="ECO:0000313" key="1">
    <source>
        <dbReference type="EMBL" id="JAD56444.1"/>
    </source>
</evidence>
<accession>A0A0A9AXG9</accession>
<name>A0A0A9AXG9_ARUDO</name>
<reference evidence="1" key="1">
    <citation type="submission" date="2014-09" db="EMBL/GenBank/DDBJ databases">
        <authorList>
            <person name="Magalhaes I.L.F."/>
            <person name="Oliveira U."/>
            <person name="Santos F.R."/>
            <person name="Vidigal T.H.D.A."/>
            <person name="Brescovit A.D."/>
            <person name="Santos A.J."/>
        </authorList>
    </citation>
    <scope>NUCLEOTIDE SEQUENCE</scope>
    <source>
        <tissue evidence="1">Shoot tissue taken approximately 20 cm above the soil surface</tissue>
    </source>
</reference>